<evidence type="ECO:0000256" key="9">
    <source>
        <dbReference type="ARBA" id="ARBA00022737"/>
    </source>
</evidence>
<dbReference type="SMART" id="SM00851">
    <property type="entry name" value="MGS"/>
    <property type="match status" value="1"/>
</dbReference>
<evidence type="ECO:0000256" key="15">
    <source>
        <dbReference type="ARBA" id="ARBA00044031"/>
    </source>
</evidence>
<dbReference type="GO" id="GO:0005524">
    <property type="term" value="F:ATP binding"/>
    <property type="evidence" value="ECO:0007669"/>
    <property type="project" value="UniProtKB-UniRule"/>
</dbReference>
<evidence type="ECO:0000256" key="6">
    <source>
        <dbReference type="ARBA" id="ARBA00022598"/>
    </source>
</evidence>
<sequence length="1215" mass="132947">MSHCTMNHCNYVSSKSSTLFSSSLYSSKANTFRLLFGSTKLPGPRKASSSTAALKLRPWGPITQFARLENKTQRVNLVRSEKVATEAPPSKVGKRTDLKKILILGAGPIVIGQACEFDYSGTQACKALKEEGYEVILINSNPATIMTDPDLADRTYITPMTPELVEQVLEKERPDALLPTMGGQTALNLAVALAESGALEKYGVELIGAKLEAIKKAEDRELFKEAMKNIGIKTPPSGIATTLDDCFEIANEIGEFPLIIRPAFTLGGTGGGIAYNREEFETICKAGLNASLTTQVLVEKSLLGWKEYELEVMRDLADNVVIICSIENIDPMGVHTGDSITVAPAQTLTDKEYQRLRDYSVAIIREIGVECGGSNVQFAVNPIDGEVMVIEMNPRVSRSSALASKATGFPIAKMAAKLSVGYSLDQIPNDITRKTPASFEPSIDYVVTKASIVSSYFYTYVCAIPRFAFEKFPGSQPILTTQMKSVGESMALGRTFQESFQKAVRSLECGHSGWGCGKIKELDWDLDQLKYSLRVPNPDRIHAVYAAMKKGMKIDDIHELSYIDKWFLTQLKELVDVEQFLLARSLSDLTQDDFYEVKRRGFSDKQIAFATKSTETEVRQTRLSLGVAPAYKRVDTCAAEFEADTPYMYSSYDFECESSPTQSKKVLILGGGPNRIGQGIEFDYCCCHTSFALQKAGYETIMMNSNPETVSTDYDTSDRLYFEPLTVEDVLNIIDLERPDGIIVQFGGQTPLKLALPIQKYLDEHKLKCASGDGNVRIWGTTPDSIDAAEDRERFNAILKELKVEQPKGGIAKSEADALAIAAEIGYPVVVRPSYVLGGRAMEIVYNDEKLATYLENAVKVDPELPVLIDKYLSDAIEIDVDALADSYGNVVIGGIMEHIEQAGVHSGDSACSLPTKTIPSSCLETIRTWTIQLAKRLNVCGLMNCQYAITVSGDVFLLEANPRASRTVPFVSKAIGHPLAKYASLVMSGKSLYDLNFTEEVIPAHMSVKEAVLPFEKFQGCDVLLGPEMRSTGEVMGIDYEFPIAFAKAQIAAGQKPPLSGTVFLSLNDLTKPHLEKIAKAFQGLGFKIVSTSGTAHVLELSGIPVERVLKLHEGRPHAGDMVSNGQIQLMVITSSGDALDQIDGRQLRRMALAYKVPVITTIAGALATAEAIKSLKTNTIKMIALQDFFNVESKTPNSSSKTFSTVQTQSAQY</sequence>
<dbReference type="PROSITE" id="PS51855">
    <property type="entry name" value="MGS"/>
    <property type="match status" value="1"/>
</dbReference>
<evidence type="ECO:0000256" key="19">
    <source>
        <dbReference type="ARBA" id="ARBA00044334"/>
    </source>
</evidence>
<dbReference type="InterPro" id="IPR036914">
    <property type="entry name" value="MGS-like_dom_sf"/>
</dbReference>
<evidence type="ECO:0000259" key="24">
    <source>
        <dbReference type="PROSITE" id="PS50975"/>
    </source>
</evidence>
<dbReference type="SUPFAM" id="SSF48108">
    <property type="entry name" value="Carbamoyl phosphate synthetase, large subunit connection domain"/>
    <property type="match status" value="1"/>
</dbReference>
<dbReference type="FunFam" id="3.40.50.1380:FF:000013">
    <property type="entry name" value="Carbamoyl-phosphate synthase large chain"/>
    <property type="match status" value="1"/>
</dbReference>
<keyword evidence="12" id="KW-0460">Magnesium</keyword>
<dbReference type="SUPFAM" id="SSF52335">
    <property type="entry name" value="Methylglyoxal synthase-like"/>
    <property type="match status" value="1"/>
</dbReference>
<dbReference type="AlphaFoldDB" id="A0A803QG26"/>
<dbReference type="InterPro" id="IPR036897">
    <property type="entry name" value="CarbamoylP_synth_lsu_oligo_sf"/>
</dbReference>
<dbReference type="EC" id="6.3.5.5" evidence="4"/>
<dbReference type="GO" id="GO:0006526">
    <property type="term" value="P:L-arginine biosynthetic process"/>
    <property type="evidence" value="ECO:0007669"/>
    <property type="project" value="UniProtKB-KW"/>
</dbReference>
<keyword evidence="13" id="KW-0665">Pyrimidine biosynthesis</keyword>
<dbReference type="Pfam" id="PF02142">
    <property type="entry name" value="MGS"/>
    <property type="match status" value="1"/>
</dbReference>
<dbReference type="GO" id="GO:0004087">
    <property type="term" value="F:carbamoyl-phosphate synthase (ammonia) activity"/>
    <property type="evidence" value="ECO:0007669"/>
    <property type="project" value="UniProtKB-EC"/>
</dbReference>
<dbReference type="InterPro" id="IPR058047">
    <property type="entry name" value="CPSase_preATP-grasp"/>
</dbReference>
<dbReference type="PROSITE" id="PS00866">
    <property type="entry name" value="CPSASE_1"/>
    <property type="match status" value="2"/>
</dbReference>
<protein>
    <recommendedName>
        <fullName evidence="21">Carbamoyl phosphate synthase arginine-specific large chain, chloroplastic</fullName>
        <ecNumber evidence="16">6.3.4.16</ecNumber>
        <ecNumber evidence="4">6.3.5.5</ecNumber>
    </recommendedName>
    <alternativeName>
        <fullName evidence="18">Ammonium-dependent carbamoyl phosphate synthetase</fullName>
    </alternativeName>
    <alternativeName>
        <fullName evidence="17">Arginine-specific carbamoyl phosphate synthetase, ammonia chain</fullName>
    </alternativeName>
    <alternativeName>
        <fullName evidence="19">Glutamine-dependent carbamoyl phosphate synthetase</fullName>
    </alternativeName>
</protein>
<dbReference type="InterPro" id="IPR011607">
    <property type="entry name" value="MGS-like_dom"/>
</dbReference>
<dbReference type="Gramene" id="evm.model.09.4">
    <property type="protein sequence ID" value="cds.evm.model.09.4"/>
    <property type="gene ID" value="evm.TU.09.4"/>
</dbReference>
<dbReference type="PANTHER" id="PTHR11405">
    <property type="entry name" value="CARBAMOYLTRANSFERASE FAMILY MEMBER"/>
    <property type="match status" value="1"/>
</dbReference>
<dbReference type="FunFam" id="1.10.1030.10:FF:000002">
    <property type="entry name" value="Carbamoyl-phosphate synthase large chain"/>
    <property type="match status" value="1"/>
</dbReference>
<evidence type="ECO:0000256" key="17">
    <source>
        <dbReference type="ARBA" id="ARBA00044249"/>
    </source>
</evidence>
<dbReference type="InterPro" id="IPR005483">
    <property type="entry name" value="CPSase_dom"/>
</dbReference>
<comment type="pathway">
    <text evidence="2">Amino-acid biosynthesis; L-arginine biosynthesis; carbamoyl phosphate from bicarbonate: step 1/1.</text>
</comment>
<keyword evidence="27" id="KW-1185">Reference proteome</keyword>
<evidence type="ECO:0000256" key="4">
    <source>
        <dbReference type="ARBA" id="ARBA00012738"/>
    </source>
</evidence>
<dbReference type="InterPro" id="IPR011761">
    <property type="entry name" value="ATP-grasp"/>
</dbReference>
<feature type="domain" description="MGS-like" evidence="25">
    <location>
        <begin position="1056"/>
        <end position="1197"/>
    </location>
</feature>
<dbReference type="SUPFAM" id="SSF52440">
    <property type="entry name" value="PreATP-grasp domain"/>
    <property type="match status" value="2"/>
</dbReference>
<keyword evidence="14" id="KW-0464">Manganese</keyword>
<evidence type="ECO:0000313" key="27">
    <source>
        <dbReference type="Proteomes" id="UP000596661"/>
    </source>
</evidence>
<dbReference type="GO" id="GO:0006541">
    <property type="term" value="P:glutamine metabolic process"/>
    <property type="evidence" value="ECO:0007669"/>
    <property type="project" value="TreeGrafter"/>
</dbReference>
<dbReference type="FunFam" id="3.30.470.20:FF:000007">
    <property type="entry name" value="Carbamoyl-phosphate synthase large chain"/>
    <property type="match status" value="1"/>
</dbReference>
<dbReference type="FunFam" id="3.30.1490.20:FF:000001">
    <property type="entry name" value="Carbamoyl-phosphate synthase large chain"/>
    <property type="match status" value="1"/>
</dbReference>
<dbReference type="NCBIfam" id="NF003671">
    <property type="entry name" value="PRK05294.1"/>
    <property type="match status" value="1"/>
</dbReference>
<keyword evidence="11 22" id="KW-0067">ATP-binding</keyword>
<keyword evidence="10 22" id="KW-0547">Nucleotide-binding</keyword>
<evidence type="ECO:0000256" key="5">
    <source>
        <dbReference type="ARBA" id="ARBA00022571"/>
    </source>
</evidence>
<feature type="domain" description="ATP-grasp" evidence="24">
    <location>
        <begin position="796"/>
        <end position="989"/>
    </location>
</feature>
<evidence type="ECO:0000256" key="23">
    <source>
        <dbReference type="SAM" id="MobiDB-lite"/>
    </source>
</evidence>
<feature type="region of interest" description="Disordered" evidence="23">
    <location>
        <begin position="1196"/>
        <end position="1215"/>
    </location>
</feature>
<reference evidence="26" key="1">
    <citation type="submission" date="2018-11" db="EMBL/GenBank/DDBJ databases">
        <authorList>
            <person name="Grassa J C."/>
        </authorList>
    </citation>
    <scope>NUCLEOTIDE SEQUENCE [LARGE SCALE GENOMIC DNA]</scope>
</reference>
<dbReference type="PRINTS" id="PR00098">
    <property type="entry name" value="CPSASE"/>
</dbReference>
<dbReference type="HAMAP" id="MF_01210_A">
    <property type="entry name" value="CPSase_L_chain_A"/>
    <property type="match status" value="1"/>
</dbReference>
<comment type="similarity">
    <text evidence="3">Belongs to the CarB family.</text>
</comment>
<dbReference type="Pfam" id="PF25596">
    <property type="entry name" value="CPSase_L_D1"/>
    <property type="match status" value="2"/>
</dbReference>
<dbReference type="Gene3D" id="3.30.1490.20">
    <property type="entry name" value="ATP-grasp fold, A domain"/>
    <property type="match status" value="1"/>
</dbReference>
<dbReference type="InterPro" id="IPR006275">
    <property type="entry name" value="CPSase_lsu"/>
</dbReference>
<dbReference type="FunFam" id="3.30.470.20:FF:000013">
    <property type="entry name" value="Carbamoyl-phosphate synthase large chain"/>
    <property type="match status" value="1"/>
</dbReference>
<evidence type="ECO:0000256" key="13">
    <source>
        <dbReference type="ARBA" id="ARBA00022975"/>
    </source>
</evidence>
<dbReference type="Gene3D" id="1.10.1030.10">
    <property type="entry name" value="Carbamoyl-phosphate synthetase, large subunit oligomerisation domain"/>
    <property type="match status" value="1"/>
</dbReference>
<dbReference type="Gene3D" id="3.30.470.20">
    <property type="entry name" value="ATP-grasp fold, B domain"/>
    <property type="match status" value="2"/>
</dbReference>
<evidence type="ECO:0000256" key="14">
    <source>
        <dbReference type="ARBA" id="ARBA00023211"/>
    </source>
</evidence>
<dbReference type="GO" id="GO:0044205">
    <property type="term" value="P:'de novo' UMP biosynthetic process"/>
    <property type="evidence" value="ECO:0007669"/>
    <property type="project" value="UniProtKB-UniPathway"/>
</dbReference>
<evidence type="ECO:0000256" key="10">
    <source>
        <dbReference type="ARBA" id="ARBA00022741"/>
    </source>
</evidence>
<dbReference type="InterPro" id="IPR033937">
    <property type="entry name" value="MGS_CPS_CarB"/>
</dbReference>
<evidence type="ECO:0000256" key="3">
    <source>
        <dbReference type="ARBA" id="ARBA00009799"/>
    </source>
</evidence>
<dbReference type="PANTHER" id="PTHR11405:SF53">
    <property type="entry name" value="CARBAMOYL-PHOSPHATE SYNTHASE [AMMONIA], MITOCHONDRIAL"/>
    <property type="match status" value="1"/>
</dbReference>
<evidence type="ECO:0000313" key="26">
    <source>
        <dbReference type="EnsemblPlants" id="cds.evm.model.09.4"/>
    </source>
</evidence>
<dbReference type="InterPro" id="IPR005480">
    <property type="entry name" value="CPSase_lsu_oligo"/>
</dbReference>
<dbReference type="CDD" id="cd01424">
    <property type="entry name" value="MGS_CPS_II"/>
    <property type="match status" value="1"/>
</dbReference>
<evidence type="ECO:0000256" key="22">
    <source>
        <dbReference type="PROSITE-ProRule" id="PRU00409"/>
    </source>
</evidence>
<dbReference type="FunFam" id="3.40.50.20:FF:000001">
    <property type="entry name" value="Carbamoyl-phosphate synthase large chain"/>
    <property type="match status" value="1"/>
</dbReference>
<dbReference type="SMART" id="SM01096">
    <property type="entry name" value="CPSase_L_D3"/>
    <property type="match status" value="1"/>
</dbReference>
<dbReference type="EC" id="6.3.4.16" evidence="16"/>
<feature type="domain" description="ATP-grasp" evidence="24">
    <location>
        <begin position="224"/>
        <end position="420"/>
    </location>
</feature>
<dbReference type="InterPro" id="IPR013815">
    <property type="entry name" value="ATP_grasp_subdomain_1"/>
</dbReference>
<dbReference type="PROSITE" id="PS00867">
    <property type="entry name" value="CPSASE_2"/>
    <property type="match status" value="2"/>
</dbReference>
<keyword evidence="5" id="KW-0055">Arginine biosynthesis</keyword>
<dbReference type="UniPathway" id="UPA00070">
    <property type="reaction ID" value="UER00115"/>
</dbReference>
<dbReference type="HAMAP" id="MF_01210_B">
    <property type="entry name" value="CPSase_L_chain_B"/>
    <property type="match status" value="1"/>
</dbReference>
<evidence type="ECO:0000256" key="18">
    <source>
        <dbReference type="ARBA" id="ARBA00044318"/>
    </source>
</evidence>
<evidence type="ECO:0000256" key="21">
    <source>
        <dbReference type="ARBA" id="ARBA00074190"/>
    </source>
</evidence>
<dbReference type="Gene3D" id="3.40.50.1380">
    <property type="entry name" value="Methylglyoxal synthase-like domain"/>
    <property type="match status" value="1"/>
</dbReference>
<dbReference type="InterPro" id="IPR016185">
    <property type="entry name" value="PreATP-grasp_dom_sf"/>
</dbReference>
<dbReference type="Gene3D" id="3.40.50.20">
    <property type="match status" value="2"/>
</dbReference>
<keyword evidence="7" id="KW-0028">Amino-acid biosynthesis</keyword>
<dbReference type="EMBL" id="UZAU01000718">
    <property type="status" value="NOT_ANNOTATED_CDS"/>
    <property type="molecule type" value="Genomic_DNA"/>
</dbReference>
<dbReference type="EnsemblPlants" id="evm.model.09.4">
    <property type="protein sequence ID" value="cds.evm.model.09.4"/>
    <property type="gene ID" value="evm.TU.09.4"/>
</dbReference>
<dbReference type="Proteomes" id="UP000596661">
    <property type="component" value="Chromosome 9"/>
</dbReference>
<evidence type="ECO:0000256" key="7">
    <source>
        <dbReference type="ARBA" id="ARBA00022605"/>
    </source>
</evidence>
<dbReference type="NCBIfam" id="NF009455">
    <property type="entry name" value="PRK12815.1"/>
    <property type="match status" value="1"/>
</dbReference>
<name>A0A803QG26_CANSA</name>
<evidence type="ECO:0000256" key="11">
    <source>
        <dbReference type="ARBA" id="ARBA00022840"/>
    </source>
</evidence>
<evidence type="ECO:0000256" key="16">
    <source>
        <dbReference type="ARBA" id="ARBA00044063"/>
    </source>
</evidence>
<keyword evidence="8" id="KW-0479">Metal-binding</keyword>
<keyword evidence="9" id="KW-0677">Repeat</keyword>
<dbReference type="GO" id="GO:0046872">
    <property type="term" value="F:metal ion binding"/>
    <property type="evidence" value="ECO:0007669"/>
    <property type="project" value="UniProtKB-KW"/>
</dbReference>
<evidence type="ECO:0000256" key="2">
    <source>
        <dbReference type="ARBA" id="ARBA00005077"/>
    </source>
</evidence>
<comment type="catalytic activity">
    <reaction evidence="20">
        <text>hydrogencarbonate + NH4(+) + 2 ATP = carbamoyl phosphate + 2 ADP + phosphate + 2 H(+)</text>
        <dbReference type="Rhea" id="RHEA:18029"/>
        <dbReference type="ChEBI" id="CHEBI:15378"/>
        <dbReference type="ChEBI" id="CHEBI:17544"/>
        <dbReference type="ChEBI" id="CHEBI:28938"/>
        <dbReference type="ChEBI" id="CHEBI:30616"/>
        <dbReference type="ChEBI" id="CHEBI:43474"/>
        <dbReference type="ChEBI" id="CHEBI:58228"/>
        <dbReference type="ChEBI" id="CHEBI:456216"/>
        <dbReference type="EC" id="6.3.4.16"/>
    </reaction>
</comment>
<proteinExistence type="inferred from homology"/>
<comment type="cofactor">
    <cofactor evidence="1">
        <name>Mn(2+)</name>
        <dbReference type="ChEBI" id="CHEBI:29035"/>
    </cofactor>
</comment>
<evidence type="ECO:0000256" key="1">
    <source>
        <dbReference type="ARBA" id="ARBA00001936"/>
    </source>
</evidence>
<dbReference type="GO" id="GO:0005737">
    <property type="term" value="C:cytoplasm"/>
    <property type="evidence" value="ECO:0007669"/>
    <property type="project" value="TreeGrafter"/>
</dbReference>
<dbReference type="OMA" id="FPFNKFP"/>
<dbReference type="NCBIfam" id="TIGR01369">
    <property type="entry name" value="CPSaseII_lrg"/>
    <property type="match status" value="1"/>
</dbReference>
<evidence type="ECO:0000259" key="25">
    <source>
        <dbReference type="PROSITE" id="PS51855"/>
    </source>
</evidence>
<dbReference type="Pfam" id="PF02787">
    <property type="entry name" value="CPSase_L_D3"/>
    <property type="match status" value="1"/>
</dbReference>
<dbReference type="Pfam" id="PF02786">
    <property type="entry name" value="CPSase_L_D2"/>
    <property type="match status" value="2"/>
</dbReference>
<comment type="subunit">
    <text evidence="15">Heterodimer composed of 2 chains; the small (or glutamine) chain promotes the hydrolysis of glutamine to ammonia, which is used by the large (or ammonia) chain to synthesize carbamoyl phosphate.</text>
</comment>
<dbReference type="FunFam" id="3.40.50.20:FF:000003">
    <property type="entry name" value="Carbamoyl-phosphate synthase large chain"/>
    <property type="match status" value="1"/>
</dbReference>
<dbReference type="GO" id="GO:0004088">
    <property type="term" value="F:carbamoyl-phosphate synthase (glutamine-hydrolyzing) activity"/>
    <property type="evidence" value="ECO:0007669"/>
    <property type="project" value="UniProtKB-EC"/>
</dbReference>
<dbReference type="SUPFAM" id="SSF56059">
    <property type="entry name" value="Glutathione synthetase ATP-binding domain-like"/>
    <property type="match status" value="2"/>
</dbReference>
<organism evidence="26 27">
    <name type="scientific">Cannabis sativa</name>
    <name type="common">Hemp</name>
    <name type="synonym">Marijuana</name>
    <dbReference type="NCBI Taxonomy" id="3483"/>
    <lineage>
        <taxon>Eukaryota</taxon>
        <taxon>Viridiplantae</taxon>
        <taxon>Streptophyta</taxon>
        <taxon>Embryophyta</taxon>
        <taxon>Tracheophyta</taxon>
        <taxon>Spermatophyta</taxon>
        <taxon>Magnoliopsida</taxon>
        <taxon>eudicotyledons</taxon>
        <taxon>Gunneridae</taxon>
        <taxon>Pentapetalae</taxon>
        <taxon>rosids</taxon>
        <taxon>fabids</taxon>
        <taxon>Rosales</taxon>
        <taxon>Cannabaceae</taxon>
        <taxon>Cannabis</taxon>
    </lineage>
</organism>
<evidence type="ECO:0000256" key="12">
    <source>
        <dbReference type="ARBA" id="ARBA00022842"/>
    </source>
</evidence>
<accession>A0A803QG26</accession>
<reference evidence="26" key="2">
    <citation type="submission" date="2021-03" db="UniProtKB">
        <authorList>
            <consortium name="EnsemblPlants"/>
        </authorList>
    </citation>
    <scope>IDENTIFICATION</scope>
</reference>
<evidence type="ECO:0000256" key="8">
    <source>
        <dbReference type="ARBA" id="ARBA00022723"/>
    </source>
</evidence>
<keyword evidence="6" id="KW-0436">Ligase</keyword>
<dbReference type="PROSITE" id="PS50975">
    <property type="entry name" value="ATP_GRASP"/>
    <property type="match status" value="2"/>
</dbReference>
<dbReference type="InterPro" id="IPR005479">
    <property type="entry name" value="CPAse_ATP-bd"/>
</dbReference>
<evidence type="ECO:0000256" key="20">
    <source>
        <dbReference type="ARBA" id="ARBA00047359"/>
    </source>
</evidence>